<evidence type="ECO:0000313" key="3">
    <source>
        <dbReference type="Proteomes" id="UP000683428"/>
    </source>
</evidence>
<gene>
    <name evidence="2" type="ORF">Azoinq_01290</name>
</gene>
<dbReference type="GO" id="GO:0051536">
    <property type="term" value="F:iron-sulfur cluster binding"/>
    <property type="evidence" value="ECO:0007669"/>
    <property type="project" value="InterPro"/>
</dbReference>
<dbReference type="EMBL" id="CP064782">
    <property type="protein sequence ID" value="QWT49282.1"/>
    <property type="molecule type" value="Genomic_DNA"/>
</dbReference>
<dbReference type="Proteomes" id="UP000683428">
    <property type="component" value="Chromosome"/>
</dbReference>
<evidence type="ECO:0000259" key="1">
    <source>
        <dbReference type="Pfam" id="PF01106"/>
    </source>
</evidence>
<dbReference type="KEGG" id="aiq:Azoinq_01290"/>
<dbReference type="GO" id="GO:0016226">
    <property type="term" value="P:iron-sulfur cluster assembly"/>
    <property type="evidence" value="ECO:0007669"/>
    <property type="project" value="InterPro"/>
</dbReference>
<organism evidence="2 3">
    <name type="scientific">Azospira inquinata</name>
    <dbReference type="NCBI Taxonomy" id="2785627"/>
    <lineage>
        <taxon>Bacteria</taxon>
        <taxon>Pseudomonadati</taxon>
        <taxon>Pseudomonadota</taxon>
        <taxon>Betaproteobacteria</taxon>
        <taxon>Rhodocyclales</taxon>
        <taxon>Rhodocyclaceae</taxon>
        <taxon>Azospira</taxon>
    </lineage>
</organism>
<dbReference type="InterPro" id="IPR001075">
    <property type="entry name" value="NIF_FeS_clus_asmbl_NifU_C"/>
</dbReference>
<reference evidence="2" key="1">
    <citation type="submission" date="2020-11" db="EMBL/GenBank/DDBJ databases">
        <title>Azospira inquinata sp. nov.</title>
        <authorList>
            <person name="Moe W.M."/>
            <person name="Mikes M.C."/>
        </authorList>
    </citation>
    <scope>NUCLEOTIDE SEQUENCE</scope>
    <source>
        <strain evidence="2">Azo-3</strain>
    </source>
</reference>
<dbReference type="GO" id="GO:0005506">
    <property type="term" value="F:iron ion binding"/>
    <property type="evidence" value="ECO:0007669"/>
    <property type="project" value="InterPro"/>
</dbReference>
<keyword evidence="3" id="KW-1185">Reference proteome</keyword>
<accession>A0A975SMW8</accession>
<name>A0A975SMW8_9RHOO</name>
<protein>
    <submittedName>
        <fullName evidence="2">NifU family protein</fullName>
    </submittedName>
</protein>
<proteinExistence type="predicted"/>
<dbReference type="AlphaFoldDB" id="A0A975SMW8"/>
<dbReference type="Pfam" id="PF01106">
    <property type="entry name" value="NifU"/>
    <property type="match status" value="1"/>
</dbReference>
<feature type="domain" description="NIF system FeS cluster assembly NifU C-terminal" evidence="1">
    <location>
        <begin position="20"/>
        <end position="83"/>
    </location>
</feature>
<evidence type="ECO:0000313" key="2">
    <source>
        <dbReference type="EMBL" id="QWT49282.1"/>
    </source>
</evidence>
<sequence>MPQEATITALPLNDQDRPRIEAVLAEIRPLIEADGGALELVSAAGDTVVVRLGGQCMGCIQTGETLGWIRRLLMQALGKALRVLPARPE</sequence>
<dbReference type="RefSeq" id="WP_216127654.1">
    <property type="nucleotide sequence ID" value="NZ_CP064782.1"/>
</dbReference>